<dbReference type="InterPro" id="IPR015797">
    <property type="entry name" value="NUDIX_hydrolase-like_dom_sf"/>
</dbReference>
<accession>A0A7W2AJC9</accession>
<proteinExistence type="predicted"/>
<sequence>MKRNTPVFLEYTICFIKRGDEILLLNRESPSWMGRWNGLGGKIENGESPLECVLREVYEEAEIQLEHAECKGIVSWTKSGGSKGGMYVFVAELPEAIHYETPKKTDEGIIDWKEISWIIHPENRGVAAHIPSFLPKILEEDGRYEYQFVSKDGELICYKTIPLGEIY</sequence>
<dbReference type="Pfam" id="PF00293">
    <property type="entry name" value="NUDIX"/>
    <property type="match status" value="1"/>
</dbReference>
<dbReference type="PANTHER" id="PTHR43222">
    <property type="entry name" value="NUDIX HYDROLASE 23"/>
    <property type="match status" value="1"/>
</dbReference>
<dbReference type="Proteomes" id="UP000530514">
    <property type="component" value="Unassembled WGS sequence"/>
</dbReference>
<dbReference type="SUPFAM" id="SSF55811">
    <property type="entry name" value="Nudix"/>
    <property type="match status" value="1"/>
</dbReference>
<evidence type="ECO:0000259" key="1">
    <source>
        <dbReference type="PROSITE" id="PS51462"/>
    </source>
</evidence>
<dbReference type="AlphaFoldDB" id="A0A7W2AJC9"/>
<comment type="caution">
    <text evidence="2">The sequence shown here is derived from an EMBL/GenBank/DDBJ whole genome shotgun (WGS) entry which is preliminary data.</text>
</comment>
<keyword evidence="3" id="KW-1185">Reference proteome</keyword>
<evidence type="ECO:0000313" key="3">
    <source>
        <dbReference type="Proteomes" id="UP000530514"/>
    </source>
</evidence>
<dbReference type="CDD" id="cd18886">
    <property type="entry name" value="NUDIX_MutT_Nudt1"/>
    <property type="match status" value="1"/>
</dbReference>
<dbReference type="OrthoDB" id="9804563at2"/>
<name>A0A7W2AJC9_9BACL</name>
<dbReference type="InterPro" id="IPR000086">
    <property type="entry name" value="NUDIX_hydrolase_dom"/>
</dbReference>
<organism evidence="2 3">
    <name type="scientific">Thermoactinomyces daqus</name>
    <dbReference type="NCBI Taxonomy" id="1329516"/>
    <lineage>
        <taxon>Bacteria</taxon>
        <taxon>Bacillati</taxon>
        <taxon>Bacillota</taxon>
        <taxon>Bacilli</taxon>
        <taxon>Bacillales</taxon>
        <taxon>Thermoactinomycetaceae</taxon>
        <taxon>Thermoactinomyces</taxon>
    </lineage>
</organism>
<protein>
    <submittedName>
        <fullName evidence="2">8-oxo-dGTP diphosphatase</fullName>
    </submittedName>
</protein>
<evidence type="ECO:0000313" key="2">
    <source>
        <dbReference type="EMBL" id="MBA4544215.1"/>
    </source>
</evidence>
<dbReference type="EMBL" id="JACEIP010000031">
    <property type="protein sequence ID" value="MBA4544215.1"/>
    <property type="molecule type" value="Genomic_DNA"/>
</dbReference>
<dbReference type="RefSeq" id="WP_033101600.1">
    <property type="nucleotide sequence ID" value="NZ_JACEIP010000031.1"/>
</dbReference>
<dbReference type="Gene3D" id="3.90.79.10">
    <property type="entry name" value="Nucleoside Triphosphate Pyrophosphohydrolase"/>
    <property type="match status" value="1"/>
</dbReference>
<dbReference type="PANTHER" id="PTHR43222:SF2">
    <property type="entry name" value="NUDIX HYDROLASE 23, CHLOROPLASTIC"/>
    <property type="match status" value="1"/>
</dbReference>
<reference evidence="2 3" key="1">
    <citation type="submission" date="2020-07" db="EMBL/GenBank/DDBJ databases">
        <authorList>
            <person name="Feng H."/>
        </authorList>
    </citation>
    <scope>NUCLEOTIDE SEQUENCE [LARGE SCALE GENOMIC DNA]</scope>
    <source>
        <strain evidence="3">s-11</strain>
    </source>
</reference>
<dbReference type="PROSITE" id="PS51462">
    <property type="entry name" value="NUDIX"/>
    <property type="match status" value="1"/>
</dbReference>
<gene>
    <name evidence="2" type="ORF">H1164_15245</name>
</gene>
<feature type="domain" description="Nudix hydrolase" evidence="1">
    <location>
        <begin position="6"/>
        <end position="139"/>
    </location>
</feature>